<keyword evidence="6" id="KW-1185">Reference proteome</keyword>
<dbReference type="AlphaFoldDB" id="A1C4A7"/>
<organism evidence="5 6">
    <name type="scientific">Aspergillus clavatus (strain ATCC 1007 / CBS 513.65 / DSM 816 / NCTC 3887 / NRRL 1 / QM 1276 / 107)</name>
    <dbReference type="NCBI Taxonomy" id="344612"/>
    <lineage>
        <taxon>Eukaryota</taxon>
        <taxon>Fungi</taxon>
        <taxon>Dikarya</taxon>
        <taxon>Ascomycota</taxon>
        <taxon>Pezizomycotina</taxon>
        <taxon>Eurotiomycetes</taxon>
        <taxon>Eurotiomycetidae</taxon>
        <taxon>Eurotiales</taxon>
        <taxon>Aspergillaceae</taxon>
        <taxon>Aspergillus</taxon>
        <taxon>Aspergillus subgen. Fumigati</taxon>
    </lineage>
</organism>
<dbReference type="Pfam" id="PF07047">
    <property type="entry name" value="OPA3"/>
    <property type="match status" value="1"/>
</dbReference>
<dbReference type="PANTHER" id="PTHR12499:SF0">
    <property type="entry name" value="OPTIC ATROPHY 3 PROTEIN"/>
    <property type="match status" value="1"/>
</dbReference>
<dbReference type="HOGENOM" id="CLU_074707_1_0_1"/>
<dbReference type="VEuPathDB" id="FungiDB:ACLA_059100"/>
<evidence type="ECO:0000256" key="3">
    <source>
        <dbReference type="SAM" id="Coils"/>
    </source>
</evidence>
<evidence type="ECO:0000313" key="5">
    <source>
        <dbReference type="EMBL" id="EAW15247.1"/>
    </source>
</evidence>
<dbReference type="GeneID" id="4708854"/>
<proteinExistence type="inferred from homology"/>
<evidence type="ECO:0000313" key="6">
    <source>
        <dbReference type="Proteomes" id="UP000006701"/>
    </source>
</evidence>
<protein>
    <submittedName>
        <fullName evidence="5">OPA3 domain protein</fullName>
    </submittedName>
</protein>
<dbReference type="GO" id="GO:0019216">
    <property type="term" value="P:regulation of lipid metabolic process"/>
    <property type="evidence" value="ECO:0007669"/>
    <property type="project" value="TreeGrafter"/>
</dbReference>
<dbReference type="eggNOG" id="KOG3335">
    <property type="taxonomic scope" value="Eukaryota"/>
</dbReference>
<reference evidence="5 6" key="1">
    <citation type="journal article" date="2008" name="PLoS Genet.">
        <title>Genomic islands in the pathogenic filamentous fungus Aspergillus fumigatus.</title>
        <authorList>
            <person name="Fedorova N.D."/>
            <person name="Khaldi N."/>
            <person name="Joardar V.S."/>
            <person name="Maiti R."/>
            <person name="Amedeo P."/>
            <person name="Anderson M.J."/>
            <person name="Crabtree J."/>
            <person name="Silva J.C."/>
            <person name="Badger J.H."/>
            <person name="Albarraq A."/>
            <person name="Angiuoli S."/>
            <person name="Bussey H."/>
            <person name="Bowyer P."/>
            <person name="Cotty P.J."/>
            <person name="Dyer P.S."/>
            <person name="Egan A."/>
            <person name="Galens K."/>
            <person name="Fraser-Liggett C.M."/>
            <person name="Haas B.J."/>
            <person name="Inman J.M."/>
            <person name="Kent R."/>
            <person name="Lemieux S."/>
            <person name="Malavazi I."/>
            <person name="Orvis J."/>
            <person name="Roemer T."/>
            <person name="Ronning C.M."/>
            <person name="Sundaram J.P."/>
            <person name="Sutton G."/>
            <person name="Turner G."/>
            <person name="Venter J.C."/>
            <person name="White O.R."/>
            <person name="Whitty B.R."/>
            <person name="Youngman P."/>
            <person name="Wolfe K.H."/>
            <person name="Goldman G.H."/>
            <person name="Wortman J.R."/>
            <person name="Jiang B."/>
            <person name="Denning D.W."/>
            <person name="Nierman W.C."/>
        </authorList>
    </citation>
    <scope>NUCLEOTIDE SEQUENCE [LARGE SCALE GENOMIC DNA]</scope>
    <source>
        <strain evidence="6">ATCC 1007 / CBS 513.65 / DSM 816 / NCTC 3887 / NRRL 1</strain>
    </source>
</reference>
<keyword evidence="2 3" id="KW-0175">Coiled coil</keyword>
<evidence type="ECO:0000256" key="1">
    <source>
        <dbReference type="ARBA" id="ARBA00007584"/>
    </source>
</evidence>
<dbReference type="InterPro" id="IPR010754">
    <property type="entry name" value="OPA3-like"/>
</dbReference>
<dbReference type="Proteomes" id="UP000006701">
    <property type="component" value="Unassembled WGS sequence"/>
</dbReference>
<feature type="coiled-coil region" evidence="3">
    <location>
        <begin position="151"/>
        <end position="185"/>
    </location>
</feature>
<dbReference type="EMBL" id="DS026990">
    <property type="protein sequence ID" value="EAW15247.1"/>
    <property type="molecule type" value="Genomic_DNA"/>
</dbReference>
<feature type="region of interest" description="Disordered" evidence="4">
    <location>
        <begin position="242"/>
        <end position="275"/>
    </location>
</feature>
<comment type="similarity">
    <text evidence="1">Belongs to the OPA3 family.</text>
</comment>
<dbReference type="GO" id="GO:0005739">
    <property type="term" value="C:mitochondrion"/>
    <property type="evidence" value="ECO:0007669"/>
    <property type="project" value="TreeGrafter"/>
</dbReference>
<dbReference type="KEGG" id="act:ACLA_059100"/>
<dbReference type="OrthoDB" id="2129069at2759"/>
<dbReference type="PANTHER" id="PTHR12499">
    <property type="entry name" value="OPTIC ATROPHY 3 PROTEIN OPA3"/>
    <property type="match status" value="1"/>
</dbReference>
<gene>
    <name evidence="5" type="ORF">ACLA_059100</name>
</gene>
<evidence type="ECO:0000256" key="2">
    <source>
        <dbReference type="ARBA" id="ARBA00023054"/>
    </source>
</evidence>
<accession>A1C4A7</accession>
<name>A1C4A7_ASPCL</name>
<dbReference type="OMA" id="IKAQAHD"/>
<evidence type="ECO:0000256" key="4">
    <source>
        <dbReference type="SAM" id="MobiDB-lite"/>
    </source>
</evidence>
<dbReference type="RefSeq" id="XP_001276673.1">
    <property type="nucleotide sequence ID" value="XM_001276672.1"/>
</dbReference>
<sequence>MSLTLKLSSLVIRTLSKPIANQIKGQAREHERFRKFCISIAQGLHRVDMRLRLGSLRDSATAQRRAAAEAELRKHKPTTPTVKTEAETKAEEQAIAKAKAVVTETAKPAPAPHIRPLSESKAIESGATFISETFLFLVAGGLIVFESWRSRRKENTRREDVEARLVELEQSEKAARRALIALEKEVLHLKAKAGESVKSHARILPREVWEVEQGEAEDLQDQDWWSRITSYLPFMSNPVQDSAVESQSAISTASGSPPKTSTPEQSSVSPVKSGH</sequence>